<reference evidence="6 7" key="1">
    <citation type="submission" date="2007-03" db="EMBL/GenBank/DDBJ databases">
        <title>Complete sequence of Shewanella loihica PV-4.</title>
        <authorList>
            <consortium name="US DOE Joint Genome Institute"/>
            <person name="Copeland A."/>
            <person name="Lucas S."/>
            <person name="Lapidus A."/>
            <person name="Barry K."/>
            <person name="Detter J.C."/>
            <person name="Glavina del Rio T."/>
            <person name="Hammon N."/>
            <person name="Israni S."/>
            <person name="Dalin E."/>
            <person name="Tice H."/>
            <person name="Pitluck S."/>
            <person name="Chain P."/>
            <person name="Malfatti S."/>
            <person name="Shin M."/>
            <person name="Vergez L."/>
            <person name="Schmutz J."/>
            <person name="Larimer F."/>
            <person name="Land M."/>
            <person name="Hauser L."/>
            <person name="Kyrpides N."/>
            <person name="Mikhailova N."/>
            <person name="Romine M.F."/>
            <person name="Serres G."/>
            <person name="Fredrickson J."/>
            <person name="Tiedje J."/>
            <person name="Richardson P."/>
        </authorList>
    </citation>
    <scope>NUCLEOTIDE SEQUENCE [LARGE SCALE GENOMIC DNA]</scope>
    <source>
        <strain evidence="7">ATCC BAA-1088 / PV-4</strain>
    </source>
</reference>
<keyword evidence="6" id="KW-0808">Transferase</keyword>
<organism evidence="6 7">
    <name type="scientific">Shewanella loihica (strain ATCC BAA-1088 / PV-4)</name>
    <dbReference type="NCBI Taxonomy" id="323850"/>
    <lineage>
        <taxon>Bacteria</taxon>
        <taxon>Pseudomonadati</taxon>
        <taxon>Pseudomonadota</taxon>
        <taxon>Gammaproteobacteria</taxon>
        <taxon>Alteromonadales</taxon>
        <taxon>Shewanellaceae</taxon>
        <taxon>Shewanella</taxon>
    </lineage>
</organism>
<dbReference type="SUPFAM" id="SSF53383">
    <property type="entry name" value="PLP-dependent transferases"/>
    <property type="match status" value="1"/>
</dbReference>
<name>A3QCJ0_SHELP</name>
<keyword evidence="6" id="KW-0032">Aminotransferase</keyword>
<accession>A3QCJ0</accession>
<dbReference type="RefSeq" id="WP_011865120.1">
    <property type="nucleotide sequence ID" value="NC_009092.1"/>
</dbReference>
<evidence type="ECO:0000313" key="6">
    <source>
        <dbReference type="EMBL" id="ABO23188.1"/>
    </source>
</evidence>
<protein>
    <submittedName>
        <fullName evidence="6">DegT/DnrJ/EryC1/StrS aminotransferase</fullName>
    </submittedName>
</protein>
<sequence>MIPYGRQDISSSDLETLKQVLLSDFLTQGPQVPLFESNICKATDASFAVAGNSATSMLHLACLALGVKEGDLVWTSPITFVASANCARYCGADVDFIDVDAHTANLSIDALAMKLVAAEKAGRLPKVIIPVHMAGHSCDMQALSELVRPYGIKIIEDAAHAIGGRYQGRPIGCCEYSDICVFSFHPVKIITTGEGGVATTNDPALAKTIASLRSHGISKLPQELTRPEEGDWYYEQDTLGFNYRMTDLQAGLGNSQIQRLQEFVKRRNELVQRYHLFLSALDIEFIRPSEQCLSAYHLFIIRLPKELDRKLVFNAMRAAGIGVHVHYIPVYLQPYYTGLGFNQGHCPEAESYYASCLTLPLYPTLTDSEQDYVIETLAAVLDKVKRDR</sequence>
<evidence type="ECO:0000256" key="4">
    <source>
        <dbReference type="PIRSR" id="PIRSR000390-2"/>
    </source>
</evidence>
<dbReference type="Proteomes" id="UP000001558">
    <property type="component" value="Chromosome"/>
</dbReference>
<dbReference type="KEGG" id="slo:Shew_1319"/>
<feature type="active site" description="Proton acceptor" evidence="3">
    <location>
        <position position="188"/>
    </location>
</feature>
<dbReference type="eggNOG" id="COG0399">
    <property type="taxonomic scope" value="Bacteria"/>
</dbReference>
<keyword evidence="7" id="KW-1185">Reference proteome</keyword>
<dbReference type="InterPro" id="IPR015422">
    <property type="entry name" value="PyrdxlP-dep_Trfase_small"/>
</dbReference>
<dbReference type="EMBL" id="CP000606">
    <property type="protein sequence ID" value="ABO23188.1"/>
    <property type="molecule type" value="Genomic_DNA"/>
</dbReference>
<dbReference type="PANTHER" id="PTHR30244:SF34">
    <property type="entry name" value="DTDP-4-AMINO-4,6-DIDEOXYGALACTOSE TRANSAMINASE"/>
    <property type="match status" value="1"/>
</dbReference>
<evidence type="ECO:0000313" key="7">
    <source>
        <dbReference type="Proteomes" id="UP000001558"/>
    </source>
</evidence>
<dbReference type="STRING" id="323850.Shew_1319"/>
<dbReference type="GO" id="GO:0000271">
    <property type="term" value="P:polysaccharide biosynthetic process"/>
    <property type="evidence" value="ECO:0007669"/>
    <property type="project" value="TreeGrafter"/>
</dbReference>
<dbReference type="AlphaFoldDB" id="A3QCJ0"/>
<dbReference type="HOGENOM" id="CLU_033332_0_3_6"/>
<dbReference type="Gene3D" id="3.90.1150.10">
    <property type="entry name" value="Aspartate Aminotransferase, domain 1"/>
    <property type="match status" value="1"/>
</dbReference>
<evidence type="ECO:0000256" key="5">
    <source>
        <dbReference type="RuleBase" id="RU004508"/>
    </source>
</evidence>
<dbReference type="InterPro" id="IPR020026">
    <property type="entry name" value="PseC"/>
</dbReference>
<dbReference type="Gene3D" id="3.40.640.10">
    <property type="entry name" value="Type I PLP-dependent aspartate aminotransferase-like (Major domain)"/>
    <property type="match status" value="1"/>
</dbReference>
<evidence type="ECO:0000256" key="3">
    <source>
        <dbReference type="PIRSR" id="PIRSR000390-1"/>
    </source>
</evidence>
<evidence type="ECO:0000256" key="2">
    <source>
        <dbReference type="ARBA" id="ARBA00037999"/>
    </source>
</evidence>
<dbReference type="PIRSF" id="PIRSF000390">
    <property type="entry name" value="PLP_StrS"/>
    <property type="match status" value="1"/>
</dbReference>
<dbReference type="GO" id="GO:0030170">
    <property type="term" value="F:pyridoxal phosphate binding"/>
    <property type="evidence" value="ECO:0007669"/>
    <property type="project" value="TreeGrafter"/>
</dbReference>
<comment type="similarity">
    <text evidence="2 5">Belongs to the DegT/DnrJ/EryC1 family.</text>
</comment>
<keyword evidence="1 4" id="KW-0663">Pyridoxal phosphate</keyword>
<dbReference type="GO" id="GO:0008483">
    <property type="term" value="F:transaminase activity"/>
    <property type="evidence" value="ECO:0007669"/>
    <property type="project" value="UniProtKB-KW"/>
</dbReference>
<dbReference type="Pfam" id="PF01041">
    <property type="entry name" value="DegT_DnrJ_EryC1"/>
    <property type="match status" value="1"/>
</dbReference>
<proteinExistence type="inferred from homology"/>
<dbReference type="InterPro" id="IPR000653">
    <property type="entry name" value="DegT/StrS_aminotransferase"/>
</dbReference>
<dbReference type="InterPro" id="IPR015421">
    <property type="entry name" value="PyrdxlP-dep_Trfase_major"/>
</dbReference>
<evidence type="ECO:0000256" key="1">
    <source>
        <dbReference type="ARBA" id="ARBA00022898"/>
    </source>
</evidence>
<feature type="modified residue" description="N6-(pyridoxal phosphate)lysine" evidence="4">
    <location>
        <position position="188"/>
    </location>
</feature>
<dbReference type="PANTHER" id="PTHR30244">
    <property type="entry name" value="TRANSAMINASE"/>
    <property type="match status" value="1"/>
</dbReference>
<dbReference type="InterPro" id="IPR015424">
    <property type="entry name" value="PyrdxlP-dep_Trfase"/>
</dbReference>
<dbReference type="CDD" id="cd00616">
    <property type="entry name" value="AHBA_syn"/>
    <property type="match status" value="1"/>
</dbReference>
<dbReference type="OrthoDB" id="9804264at2"/>
<gene>
    <name evidence="6" type="ordered locus">Shew_1319</name>
</gene>
<dbReference type="NCBIfam" id="TIGR03588">
    <property type="entry name" value="PseC"/>
    <property type="match status" value="1"/>
</dbReference>